<proteinExistence type="predicted"/>
<dbReference type="RefSeq" id="WP_196147347.1">
    <property type="nucleotide sequence ID" value="NZ_JADMLG010000001.1"/>
</dbReference>
<organism evidence="2 3">
    <name type="scientific">Nocardia bovistercoris</name>
    <dbReference type="NCBI Taxonomy" id="2785916"/>
    <lineage>
        <taxon>Bacteria</taxon>
        <taxon>Bacillati</taxon>
        <taxon>Actinomycetota</taxon>
        <taxon>Actinomycetes</taxon>
        <taxon>Mycobacteriales</taxon>
        <taxon>Nocardiaceae</taxon>
        <taxon>Nocardia</taxon>
    </lineage>
</organism>
<dbReference type="AlphaFoldDB" id="A0A931I6Z3"/>
<protein>
    <submittedName>
        <fullName evidence="2">DUF2744 domain-containing protein</fullName>
    </submittedName>
</protein>
<reference evidence="2" key="1">
    <citation type="submission" date="2020-11" db="EMBL/GenBank/DDBJ databases">
        <title>Nocardia NEAU-351.nov., a novel actinomycete isolated from the cow dung.</title>
        <authorList>
            <person name="Zhang X."/>
        </authorList>
    </citation>
    <scope>NUCLEOTIDE SEQUENCE</scope>
    <source>
        <strain evidence="2">NEAU-351</strain>
    </source>
</reference>
<sequence>MPIPLHEDCDPDDPYEAFVWALVGLPGPRNSPLLVHPDVLRQWSKHLWDLGFRHYPDEQTKQFHPPARGVTHWLNGAGQWAEMGAQRPPETTAPDVTQLTPDERAYLVRQLRESGELKHLVDARDLDSDHARVGSARTSQAEVTDDEPR</sequence>
<evidence type="ECO:0000313" key="2">
    <source>
        <dbReference type="EMBL" id="MBH0775020.1"/>
    </source>
</evidence>
<keyword evidence="3" id="KW-1185">Reference proteome</keyword>
<dbReference type="Proteomes" id="UP000655751">
    <property type="component" value="Unassembled WGS sequence"/>
</dbReference>
<evidence type="ECO:0000313" key="3">
    <source>
        <dbReference type="Proteomes" id="UP000655751"/>
    </source>
</evidence>
<gene>
    <name evidence="2" type="ORF">IT779_01805</name>
</gene>
<dbReference type="Pfam" id="PF10910">
    <property type="entry name" value="Phage_gene29"/>
    <property type="match status" value="1"/>
</dbReference>
<feature type="region of interest" description="Disordered" evidence="1">
    <location>
        <begin position="121"/>
        <end position="149"/>
    </location>
</feature>
<feature type="compositionally biased region" description="Basic and acidic residues" evidence="1">
    <location>
        <begin position="121"/>
        <end position="132"/>
    </location>
</feature>
<name>A0A931I6Z3_9NOCA</name>
<comment type="caution">
    <text evidence="2">The sequence shown here is derived from an EMBL/GenBank/DDBJ whole genome shotgun (WGS) entry which is preliminary data.</text>
</comment>
<accession>A0A931I6Z3</accession>
<dbReference type="EMBL" id="JADMLG010000001">
    <property type="protein sequence ID" value="MBH0775020.1"/>
    <property type="molecule type" value="Genomic_DNA"/>
</dbReference>
<dbReference type="InterPro" id="IPR021226">
    <property type="entry name" value="Phage_gene29"/>
</dbReference>
<evidence type="ECO:0000256" key="1">
    <source>
        <dbReference type="SAM" id="MobiDB-lite"/>
    </source>
</evidence>